<name>A0A0D6A4E7_9LACO</name>
<accession>A0A0D6A4E7</accession>
<dbReference type="Proteomes" id="UP000035709">
    <property type="component" value="Chromosome"/>
</dbReference>
<keyword evidence="2" id="KW-1185">Reference proteome</keyword>
<dbReference type="KEGG" id="lae:LBAT_1225"/>
<evidence type="ECO:0000313" key="2">
    <source>
        <dbReference type="Proteomes" id="UP000035709"/>
    </source>
</evidence>
<organism evidence="1 2">
    <name type="scientific">Lactobacillus acetotolerans</name>
    <dbReference type="NCBI Taxonomy" id="1600"/>
    <lineage>
        <taxon>Bacteria</taxon>
        <taxon>Bacillati</taxon>
        <taxon>Bacillota</taxon>
        <taxon>Bacilli</taxon>
        <taxon>Lactobacillales</taxon>
        <taxon>Lactobacillaceae</taxon>
        <taxon>Lactobacillus</taxon>
    </lineage>
</organism>
<evidence type="ECO:0000313" key="1">
    <source>
        <dbReference type="EMBL" id="BAQ57614.1"/>
    </source>
</evidence>
<protein>
    <submittedName>
        <fullName evidence="1">Uncharacterized protein</fullName>
    </submittedName>
</protein>
<sequence length="94" mass="10813">MRLTDLLQLTNDLNNQTAFYLTIKGKILPLAKLKITADGCLLYPGQHPMSKLKVIHLVKQMHHKGIPLWIINGKERIPTYGIQIKDNGRWIRLT</sequence>
<dbReference type="AlphaFoldDB" id="A0A0D6A4E7"/>
<gene>
    <name evidence="1" type="ORF">LBAT_1225</name>
</gene>
<proteinExistence type="predicted"/>
<dbReference type="OrthoDB" id="2323404at2"/>
<dbReference type="EMBL" id="AP014808">
    <property type="protein sequence ID" value="BAQ57614.1"/>
    <property type="molecule type" value="Genomic_DNA"/>
</dbReference>
<dbReference type="PATRIC" id="fig|1600.4.peg.1249"/>
<reference evidence="1 2" key="1">
    <citation type="submission" date="2015-03" db="EMBL/GenBank/DDBJ databases">
        <title>Complete genome sequence of Lactobacillus acetotolerans NBRC 13120.</title>
        <authorList>
            <person name="Toh H."/>
            <person name="Morita H."/>
            <person name="Fujita N."/>
        </authorList>
    </citation>
    <scope>NUCLEOTIDE SEQUENCE [LARGE SCALE GENOMIC DNA]</scope>
    <source>
        <strain evidence="1 2">NBRC 13120</strain>
    </source>
</reference>
<dbReference type="RefSeq" id="WP_060459657.1">
    <property type="nucleotide sequence ID" value="NZ_AP014808.1"/>
</dbReference>